<evidence type="ECO:0000313" key="1">
    <source>
        <dbReference type="EMBL" id="CAG27222.1"/>
    </source>
</evidence>
<reference evidence="1 2" key="1">
    <citation type="journal article" date="2002" name="Genetika">
        <title>Phenogenetic characterization of a group of giant Phi KZ-like bacteriophages of Pseudomonas aeruginosa].</title>
        <authorList>
            <person name="Burkal'tseva M.V."/>
            <person name="Krylov V.N."/>
            <person name="Pleteneva E.A."/>
            <person name="Shaburova O.V."/>
            <person name="Krylov S.V."/>
            <person name="Volckaert G."/>
            <person name="Sykilinda N.N."/>
            <person name="Kurochkina L.P."/>
            <person name="Mesyanzhinov V.V."/>
        </authorList>
    </citation>
    <scope>NUCLEOTIDE SEQUENCE [LARGE SCALE GENOMIC DNA]</scope>
</reference>
<reference evidence="1 2" key="2">
    <citation type="journal article" date="2003" name="Res. Microbiol.">
        <title>Myoviridae bacteriophages of Pseudomonas aeruginosa: a long and complex evolutionary pathway.</title>
        <authorList>
            <person name="Krylov V.N."/>
            <person name="Pleteneva E.A."/>
            <person name="Bourkalsteva M.V."/>
            <person name="Shaburova O.V."/>
            <person name="Volckaert G."/>
            <person name="Sykilinda N.N."/>
            <person name="Kurochkina L.P."/>
            <person name="Mesyanzhinov V.V."/>
        </authorList>
    </citation>
    <scope>NUCLEOTIDE SEQUENCE [LARGE SCALE GENOMIC DNA]</scope>
</reference>
<dbReference type="EMBL" id="AJ697969">
    <property type="protein sequence ID" value="CAG27222.1"/>
    <property type="molecule type" value="Genomic_DNA"/>
</dbReference>
<sequence length="106" mass="12607">MNTSNTPHKPLQFSHQFFYTMGYKAGYYGAPLEFKDYSLSSCQFNCLYLGYIHGYSEKRKKGIWNFLKNVYLKVRYKRTLIGDSQAQFEKDYGHIPQIRYHLNPSE</sequence>
<name>Q2Z0V3_9CAUD</name>
<proteinExistence type="predicted"/>
<accession>Q2Z0V3</accession>
<dbReference type="GeneID" id="5176756"/>
<dbReference type="Proteomes" id="UP000001239">
    <property type="component" value="Segment"/>
</dbReference>
<reference evidence="1 2" key="4">
    <citation type="journal article" date="2005" name="J. Mol. Biol.">
        <title>Genome comparison of Pseudomonas aeruginosa large phages.</title>
        <authorList>
            <person name="Hertveldt K."/>
            <person name="Lavigne R."/>
            <person name="Pleteneva E."/>
            <person name="Sernova N."/>
            <person name="Kurochkina L."/>
            <person name="Korchevskii R."/>
            <person name="Robben J."/>
            <person name="Mesyanzhinov V."/>
            <person name="Krylov V.N."/>
            <person name="Volckaert G."/>
        </authorList>
    </citation>
    <scope>NUCLEOTIDE SEQUENCE</scope>
</reference>
<protein>
    <submittedName>
        <fullName evidence="1">Uncharacterized protein</fullName>
    </submittedName>
</protein>
<dbReference type="RefSeq" id="YP_418161.1">
    <property type="nucleotide sequence ID" value="NC_007623.1"/>
</dbReference>
<dbReference type="KEGG" id="vg:5176756"/>
<organism evidence="1 2">
    <name type="scientific">Pseudomonas phage EL</name>
    <dbReference type="NCBI Taxonomy" id="273133"/>
    <lineage>
        <taxon>Viruses</taxon>
        <taxon>Duplodnaviria</taxon>
        <taxon>Heunggongvirae</taxon>
        <taxon>Uroviricota</taxon>
        <taxon>Caudoviricetes</taxon>
        <taxon>Chimalliviridae</taxon>
        <taxon>Elvirus</taxon>
        <taxon>Elvirus EL</taxon>
    </lineage>
</organism>
<keyword evidence="2" id="KW-1185">Reference proteome</keyword>
<reference evidence="1 2" key="3">
    <citation type="journal article" date="2004" name="Bioinformatics">
        <title>PHIRE, a deterministic approach to reveal regulatory elements in bacteriophage genomes.</title>
        <authorList>
            <person name="Lavigne R."/>
            <person name="Sun W.D."/>
            <person name="Volckaert G."/>
        </authorList>
    </citation>
    <scope>NUCLEOTIDE SEQUENCE [LARGE SCALE GENOMIC DNA]</scope>
</reference>
<evidence type="ECO:0000313" key="2">
    <source>
        <dbReference type="Proteomes" id="UP000001239"/>
    </source>
</evidence>